<dbReference type="RefSeq" id="WP_231443949.1">
    <property type="nucleotide sequence ID" value="NZ_JAJOMB010000010.1"/>
</dbReference>
<name>A0A9X1SVP5_9ACTN</name>
<evidence type="ECO:0000313" key="2">
    <source>
        <dbReference type="Proteomes" id="UP001138997"/>
    </source>
</evidence>
<keyword evidence="2" id="KW-1185">Reference proteome</keyword>
<evidence type="ECO:0000313" key="1">
    <source>
        <dbReference type="EMBL" id="MCD5313090.1"/>
    </source>
</evidence>
<accession>A0A9X1SVP5</accession>
<gene>
    <name evidence="1" type="ORF">LR394_19470</name>
</gene>
<organism evidence="1 2">
    <name type="scientific">Kineosporia babensis</name>
    <dbReference type="NCBI Taxonomy" id="499548"/>
    <lineage>
        <taxon>Bacteria</taxon>
        <taxon>Bacillati</taxon>
        <taxon>Actinomycetota</taxon>
        <taxon>Actinomycetes</taxon>
        <taxon>Kineosporiales</taxon>
        <taxon>Kineosporiaceae</taxon>
        <taxon>Kineosporia</taxon>
    </lineage>
</organism>
<dbReference type="Proteomes" id="UP001138997">
    <property type="component" value="Unassembled WGS sequence"/>
</dbReference>
<reference evidence="1" key="1">
    <citation type="submission" date="2021-11" db="EMBL/GenBank/DDBJ databases">
        <title>Streptomyces corallinus and Kineosporia corallina sp. nov., two new coral-derived marine actinobacteria.</title>
        <authorList>
            <person name="Buangrab K."/>
            <person name="Sutthacheep M."/>
            <person name="Yeemin T."/>
            <person name="Harunari E."/>
            <person name="Igarashi Y."/>
            <person name="Sripreechasak P."/>
            <person name="Kanchanasin P."/>
            <person name="Tanasupawat S."/>
            <person name="Phongsopitanun W."/>
        </authorList>
    </citation>
    <scope>NUCLEOTIDE SEQUENCE</scope>
    <source>
        <strain evidence="1">JCM 31032</strain>
    </source>
</reference>
<dbReference type="EMBL" id="JAJOMB010000010">
    <property type="protein sequence ID" value="MCD5313090.1"/>
    <property type="molecule type" value="Genomic_DNA"/>
</dbReference>
<protein>
    <submittedName>
        <fullName evidence="1">Uncharacterized protein</fullName>
    </submittedName>
</protein>
<comment type="caution">
    <text evidence="1">The sequence shown here is derived from an EMBL/GenBank/DDBJ whole genome shotgun (WGS) entry which is preliminary data.</text>
</comment>
<sequence length="137" mass="15061">MTTTGRPPRPDATQPSLQSSTPLRELLNSMVGLLLGEITEGAESDRLRRYVDPLTICLTLERDLTDQAGQARDAVARVQAEQMRDLATGVIMARLGCDPPTARTLLQEWLSERGFEADTLSPAEVQALLEDPDWGRS</sequence>
<dbReference type="AlphaFoldDB" id="A0A9X1SVP5"/>
<proteinExistence type="predicted"/>